<evidence type="ECO:0008006" key="4">
    <source>
        <dbReference type="Google" id="ProtNLM"/>
    </source>
</evidence>
<evidence type="ECO:0000313" key="2">
    <source>
        <dbReference type="EMBL" id="MEM0576883.1"/>
    </source>
</evidence>
<accession>A0ABU9NNH5</accession>
<dbReference type="EMBL" id="JBCGDP010000008">
    <property type="protein sequence ID" value="MEM0576883.1"/>
    <property type="molecule type" value="Genomic_DNA"/>
</dbReference>
<evidence type="ECO:0000313" key="3">
    <source>
        <dbReference type="Proteomes" id="UP001468798"/>
    </source>
</evidence>
<keyword evidence="1" id="KW-0472">Membrane</keyword>
<sequence>MKIKIHLFTLLTGILFLISYFLSDFLWDKLWLFYLTPSIIFGFSFLSFFVMAILKKNISGILIGVIILGVFLYSEVIESEIFKSKKIVEATLIDDQSAMRLTLRADSTFEMESSNLFDEKMYKGNYQLANNKIIFKDKRDENNFIPDTVSIIGDRIILRFHKNGKPITDYARYFDITKNEIKKVYDKK</sequence>
<proteinExistence type="predicted"/>
<keyword evidence="1" id="KW-1133">Transmembrane helix</keyword>
<dbReference type="Proteomes" id="UP001468798">
    <property type="component" value="Unassembled WGS sequence"/>
</dbReference>
<feature type="transmembrane region" description="Helical" evidence="1">
    <location>
        <begin position="61"/>
        <end position="77"/>
    </location>
</feature>
<dbReference type="RefSeq" id="WP_342691858.1">
    <property type="nucleotide sequence ID" value="NZ_JBCGDP010000008.1"/>
</dbReference>
<protein>
    <recommendedName>
        <fullName evidence="4">DUF4131 domain-containing protein</fullName>
    </recommendedName>
</protein>
<evidence type="ECO:0000256" key="1">
    <source>
        <dbReference type="SAM" id="Phobius"/>
    </source>
</evidence>
<reference evidence="2 3" key="1">
    <citation type="submission" date="2024-03" db="EMBL/GenBank/DDBJ databases">
        <title>Two novel species of the genus Flavobacterium exhibiting potentially degradation of complex polysaccharides.</title>
        <authorList>
            <person name="Lian X."/>
        </authorList>
    </citation>
    <scope>NUCLEOTIDE SEQUENCE [LARGE SCALE GENOMIC DNA]</scope>
    <source>
        <strain evidence="2 3">N6</strain>
    </source>
</reference>
<name>A0ABU9NNH5_9FLAO</name>
<organism evidence="2 3">
    <name type="scientific">Flavobacterium polysaccharolyticum</name>
    <dbReference type="NCBI Taxonomy" id="3133148"/>
    <lineage>
        <taxon>Bacteria</taxon>
        <taxon>Pseudomonadati</taxon>
        <taxon>Bacteroidota</taxon>
        <taxon>Flavobacteriia</taxon>
        <taxon>Flavobacteriales</taxon>
        <taxon>Flavobacteriaceae</taxon>
        <taxon>Flavobacterium</taxon>
    </lineage>
</organism>
<gene>
    <name evidence="2" type="ORF">WFZ86_10270</name>
</gene>
<keyword evidence="3" id="KW-1185">Reference proteome</keyword>
<comment type="caution">
    <text evidence="2">The sequence shown here is derived from an EMBL/GenBank/DDBJ whole genome shotgun (WGS) entry which is preliminary data.</text>
</comment>
<feature type="transmembrane region" description="Helical" evidence="1">
    <location>
        <begin position="33"/>
        <end position="54"/>
    </location>
</feature>
<keyword evidence="1" id="KW-0812">Transmembrane</keyword>